<sequence length="665" mass="75199">MATRCSNRTTNSRVIDSALKVFELRNDVGVLFDLGMLISSWSQDSSLHLIVDLRIWRFAFELFASFIDVPYATSHMIAWSLNCPRGFNGTVTTFQLIEALMSQIASGNYSCIPILERHLPSMKWELDVRVCGVKNYFDREKHPREVIAELVVAINNGKSVDFLVNVCTCVLKSNIRIEHGHQIVFEIITPAIVSLSEQLRNTKGDKLCSTLQSLSSLLEIVLPSVDASIAGVIIRSVLSPFRRKSGLSGWLLIQVHMCYERAAQDIWSFMSDGAIKYNHILFCALFVSCQPNPFCTIIVSQIPNEVIKIMVLQQRKDFCSAGSFTGFESRIMKLSWDIIKVVLKSLHSKSEELSVHRRIAELTSISISLLLLISCDPNKQLKNFSKAVVRNFEGCFESPLLCRIIISVLVTILRLEKQPEWELTTAEEAFINYNFVWKYCNLNLKMNSGSVAVWFDVDAEDDYTGFSRAKRLTCGQDGVVCILEIVRTMLQLSSNLNATQCLMIRKMCKILSPVQIPQNSDQWLSAILDVSELVVKIAEPCTVEAVLKLVCLNIKRLPRPPYVSRIIEFLCAQNKPEYDAIQIHLAVFRLLIDLLSDDVDVPVSFVMPLPPRRLSTTIRRLHTRSPTTQSVQVDDKEVLFHPPVGQIDLSNRLEFAIGCFLSLDR</sequence>
<reference evidence="1 2" key="1">
    <citation type="submission" date="2013-11" db="EMBL/GenBank/DDBJ databases">
        <title>Draft genome of the bovine lungworm Dictyocaulus viviparus.</title>
        <authorList>
            <person name="Mitreva M."/>
        </authorList>
    </citation>
    <scope>NUCLEOTIDE SEQUENCE [LARGE SCALE GENOMIC DNA]</scope>
    <source>
        <strain evidence="1 2">HannoverDv2000</strain>
    </source>
</reference>
<dbReference type="EMBL" id="KN716508">
    <property type="protein sequence ID" value="KJH43998.1"/>
    <property type="molecule type" value="Genomic_DNA"/>
</dbReference>
<keyword evidence="2" id="KW-1185">Reference proteome</keyword>
<organism evidence="1 2">
    <name type="scientific">Dictyocaulus viviparus</name>
    <name type="common">Bovine lungworm</name>
    <dbReference type="NCBI Taxonomy" id="29172"/>
    <lineage>
        <taxon>Eukaryota</taxon>
        <taxon>Metazoa</taxon>
        <taxon>Ecdysozoa</taxon>
        <taxon>Nematoda</taxon>
        <taxon>Chromadorea</taxon>
        <taxon>Rhabditida</taxon>
        <taxon>Rhabditina</taxon>
        <taxon>Rhabditomorpha</taxon>
        <taxon>Strongyloidea</taxon>
        <taxon>Metastrongylidae</taxon>
        <taxon>Dictyocaulus</taxon>
    </lineage>
</organism>
<dbReference type="OrthoDB" id="5903149at2759"/>
<evidence type="ECO:0000313" key="2">
    <source>
        <dbReference type="Proteomes" id="UP000053766"/>
    </source>
</evidence>
<dbReference type="AlphaFoldDB" id="A0A0D8XHB5"/>
<proteinExistence type="predicted"/>
<accession>A0A0D8XHB5</accession>
<protein>
    <submittedName>
        <fullName evidence="1">Uncharacterized protein</fullName>
    </submittedName>
</protein>
<name>A0A0D8XHB5_DICVI</name>
<gene>
    <name evidence="1" type="ORF">DICVIV_09981</name>
</gene>
<reference evidence="2" key="2">
    <citation type="journal article" date="2016" name="Sci. Rep.">
        <title>Dictyocaulus viviparus genome, variome and transcriptome elucidate lungworm biology and support future intervention.</title>
        <authorList>
            <person name="McNulty S.N."/>
            <person name="Strube C."/>
            <person name="Rosa B.A."/>
            <person name="Martin J.C."/>
            <person name="Tyagi R."/>
            <person name="Choi Y.J."/>
            <person name="Wang Q."/>
            <person name="Hallsworth Pepin K."/>
            <person name="Zhang X."/>
            <person name="Ozersky P."/>
            <person name="Wilson R.K."/>
            <person name="Sternberg P.W."/>
            <person name="Gasser R.B."/>
            <person name="Mitreva M."/>
        </authorList>
    </citation>
    <scope>NUCLEOTIDE SEQUENCE [LARGE SCALE GENOMIC DNA]</scope>
    <source>
        <strain evidence="2">HannoverDv2000</strain>
    </source>
</reference>
<evidence type="ECO:0000313" key="1">
    <source>
        <dbReference type="EMBL" id="KJH43998.1"/>
    </source>
</evidence>
<dbReference type="Proteomes" id="UP000053766">
    <property type="component" value="Unassembled WGS sequence"/>
</dbReference>